<reference evidence="2" key="2">
    <citation type="submission" date="2025-08" db="UniProtKB">
        <authorList>
            <consortium name="RefSeq"/>
        </authorList>
    </citation>
    <scope>IDENTIFICATION</scope>
    <source>
        <tissue evidence="2">Leaf</tissue>
    </source>
</reference>
<protein>
    <submittedName>
        <fullName evidence="2">Uncharacterized protein LOC109715122 isoform X2</fullName>
    </submittedName>
</protein>
<gene>
    <name evidence="2" type="primary">LOC109715122</name>
</gene>
<organism evidence="1 2">
    <name type="scientific">Ananas comosus</name>
    <name type="common">Pineapple</name>
    <name type="synonym">Ananas ananas</name>
    <dbReference type="NCBI Taxonomy" id="4615"/>
    <lineage>
        <taxon>Eukaryota</taxon>
        <taxon>Viridiplantae</taxon>
        <taxon>Streptophyta</taxon>
        <taxon>Embryophyta</taxon>
        <taxon>Tracheophyta</taxon>
        <taxon>Spermatophyta</taxon>
        <taxon>Magnoliopsida</taxon>
        <taxon>Liliopsida</taxon>
        <taxon>Poales</taxon>
        <taxon>Bromeliaceae</taxon>
        <taxon>Bromelioideae</taxon>
        <taxon>Ananas</taxon>
    </lineage>
</organism>
<dbReference type="GeneID" id="109715122"/>
<evidence type="ECO:0000313" key="1">
    <source>
        <dbReference type="Proteomes" id="UP000515123"/>
    </source>
</evidence>
<dbReference type="OrthoDB" id="1938470at2759"/>
<dbReference type="RefSeq" id="XP_020095543.1">
    <property type="nucleotide sequence ID" value="XM_020239954.1"/>
</dbReference>
<proteinExistence type="predicted"/>
<keyword evidence="1" id="KW-1185">Reference proteome</keyword>
<dbReference type="AlphaFoldDB" id="A0A6P5FPW4"/>
<sequence>MDLNRLNLEEYLPTYSIQDSPKNLHVRDLFDISPTLTEAAGAIVDSLLFRLLLLLRQIVARASRVRALPDEPELVEQLHVVVVFGSLHTDIISRWSESFVPRYCVCTDPRFYLY</sequence>
<evidence type="ECO:0000313" key="2">
    <source>
        <dbReference type="RefSeq" id="XP_020095543.1"/>
    </source>
</evidence>
<dbReference type="Proteomes" id="UP000515123">
    <property type="component" value="Linkage group 9"/>
</dbReference>
<name>A0A6P5FPW4_ANACO</name>
<accession>A0A6P5FPW4</accession>
<reference evidence="1" key="1">
    <citation type="journal article" date="2015" name="Nat. Genet.">
        <title>The pineapple genome and the evolution of CAM photosynthesis.</title>
        <authorList>
            <person name="Ming R."/>
            <person name="VanBuren R."/>
            <person name="Wai C.M."/>
            <person name="Tang H."/>
            <person name="Schatz M.C."/>
            <person name="Bowers J.E."/>
            <person name="Lyons E."/>
            <person name="Wang M.L."/>
            <person name="Chen J."/>
            <person name="Biggers E."/>
            <person name="Zhang J."/>
            <person name="Huang L."/>
            <person name="Zhang L."/>
            <person name="Miao W."/>
            <person name="Zhang J."/>
            <person name="Ye Z."/>
            <person name="Miao C."/>
            <person name="Lin Z."/>
            <person name="Wang H."/>
            <person name="Zhou H."/>
            <person name="Yim W.C."/>
            <person name="Priest H.D."/>
            <person name="Zheng C."/>
            <person name="Woodhouse M."/>
            <person name="Edger P.P."/>
            <person name="Guyot R."/>
            <person name="Guo H.B."/>
            <person name="Guo H."/>
            <person name="Zheng G."/>
            <person name="Singh R."/>
            <person name="Sharma A."/>
            <person name="Min X."/>
            <person name="Zheng Y."/>
            <person name="Lee H."/>
            <person name="Gurtowski J."/>
            <person name="Sedlazeck F.J."/>
            <person name="Harkess A."/>
            <person name="McKain M.R."/>
            <person name="Liao Z."/>
            <person name="Fang J."/>
            <person name="Liu J."/>
            <person name="Zhang X."/>
            <person name="Zhang Q."/>
            <person name="Hu W."/>
            <person name="Qin Y."/>
            <person name="Wang K."/>
            <person name="Chen L.Y."/>
            <person name="Shirley N."/>
            <person name="Lin Y.R."/>
            <person name="Liu L.Y."/>
            <person name="Hernandez A.G."/>
            <person name="Wright C.L."/>
            <person name="Bulone V."/>
            <person name="Tuskan G.A."/>
            <person name="Heath K."/>
            <person name="Zee F."/>
            <person name="Moore P.H."/>
            <person name="Sunkar R."/>
            <person name="Leebens-Mack J.H."/>
            <person name="Mockler T."/>
            <person name="Bennetzen J.L."/>
            <person name="Freeling M."/>
            <person name="Sankoff D."/>
            <person name="Paterson A.H."/>
            <person name="Zhu X."/>
            <person name="Yang X."/>
            <person name="Smith J.A."/>
            <person name="Cushman J.C."/>
            <person name="Paull R.E."/>
            <person name="Yu Q."/>
        </authorList>
    </citation>
    <scope>NUCLEOTIDE SEQUENCE [LARGE SCALE GENOMIC DNA]</scope>
    <source>
        <strain evidence="1">cv. F153</strain>
    </source>
</reference>